<evidence type="ECO:0000313" key="2">
    <source>
        <dbReference type="Proteomes" id="UP000490800"/>
    </source>
</evidence>
<name>A0A7X3FLS7_9BACL</name>
<dbReference type="RefSeq" id="WP_157338379.1">
    <property type="nucleotide sequence ID" value="NZ_RHLK01000016.1"/>
</dbReference>
<comment type="caution">
    <text evidence="1">The sequence shown here is derived from an EMBL/GenBank/DDBJ whole genome shotgun (WGS) entry which is preliminary data.</text>
</comment>
<dbReference type="OrthoDB" id="2642126at2"/>
<proteinExistence type="predicted"/>
<keyword evidence="2" id="KW-1185">Reference proteome</keyword>
<protein>
    <recommendedName>
        <fullName evidence="3">LSM domain-containing protein</fullName>
    </recommendedName>
</protein>
<evidence type="ECO:0008006" key="3">
    <source>
        <dbReference type="Google" id="ProtNLM"/>
    </source>
</evidence>
<sequence length="129" mass="14108">MHTKDLHSLCQSYMNRYVRVQTKSGQTWEGTLIHVDLHYVQIRVPGYPVYGQGEHSHGQHVQLQGQPGYGQGISGGYAGAQKSCGCGGGRESGPELETRAFFPPFGNPGYNDAILTLALFDLLTLVLLM</sequence>
<organism evidence="1 2">
    <name type="scientific">Paenibacillus lutrae</name>
    <dbReference type="NCBI Taxonomy" id="2078573"/>
    <lineage>
        <taxon>Bacteria</taxon>
        <taxon>Bacillati</taxon>
        <taxon>Bacillota</taxon>
        <taxon>Bacilli</taxon>
        <taxon>Bacillales</taxon>
        <taxon>Paenibacillaceae</taxon>
        <taxon>Paenibacillus</taxon>
    </lineage>
</organism>
<gene>
    <name evidence="1" type="ORF">EDM21_21090</name>
</gene>
<evidence type="ECO:0000313" key="1">
    <source>
        <dbReference type="EMBL" id="MVP01977.1"/>
    </source>
</evidence>
<dbReference type="AlphaFoldDB" id="A0A7X3FLS7"/>
<reference evidence="1 2" key="1">
    <citation type="journal article" date="2019" name="Microorganisms">
        <title>Paenibacillus lutrae sp. nov., A Chitinolytic Species Isolated from A River Otter in Castril Natural Park, Granada, Spain.</title>
        <authorList>
            <person name="Rodriguez M."/>
            <person name="Reina J.C."/>
            <person name="Bejar V."/>
            <person name="Llamas I."/>
        </authorList>
    </citation>
    <scope>NUCLEOTIDE SEQUENCE [LARGE SCALE GENOMIC DNA]</scope>
    <source>
        <strain evidence="1 2">N10</strain>
    </source>
</reference>
<dbReference type="EMBL" id="RHLK01000016">
    <property type="protein sequence ID" value="MVP01977.1"/>
    <property type="molecule type" value="Genomic_DNA"/>
</dbReference>
<accession>A0A7X3FLS7</accession>
<dbReference type="Proteomes" id="UP000490800">
    <property type="component" value="Unassembled WGS sequence"/>
</dbReference>